<name>A0A7G9GG87_9FIRM</name>
<dbReference type="InterPro" id="IPR029070">
    <property type="entry name" value="Chitinase_insertion_sf"/>
</dbReference>
<dbReference type="SUPFAM" id="SSF51445">
    <property type="entry name" value="(Trans)glycosidases"/>
    <property type="match status" value="1"/>
</dbReference>
<feature type="domain" description="GH18" evidence="4">
    <location>
        <begin position="58"/>
        <end position="383"/>
    </location>
</feature>
<dbReference type="CDD" id="cd02874">
    <property type="entry name" value="GH18_CFLE_spore_hydrolase"/>
    <property type="match status" value="1"/>
</dbReference>
<dbReference type="GO" id="GO:0005975">
    <property type="term" value="P:carbohydrate metabolic process"/>
    <property type="evidence" value="ECO:0007669"/>
    <property type="project" value="InterPro"/>
</dbReference>
<organism evidence="5 6">
    <name type="scientific">Wansuia hejianensis</name>
    <dbReference type="NCBI Taxonomy" id="2763667"/>
    <lineage>
        <taxon>Bacteria</taxon>
        <taxon>Bacillati</taxon>
        <taxon>Bacillota</taxon>
        <taxon>Clostridia</taxon>
        <taxon>Lachnospirales</taxon>
        <taxon>Lachnospiraceae</taxon>
        <taxon>Wansuia</taxon>
    </lineage>
</organism>
<proteinExistence type="predicted"/>
<evidence type="ECO:0000313" key="6">
    <source>
        <dbReference type="Proteomes" id="UP000515860"/>
    </source>
</evidence>
<reference evidence="5 6" key="1">
    <citation type="submission" date="2020-08" db="EMBL/GenBank/DDBJ databases">
        <authorList>
            <person name="Liu C."/>
            <person name="Sun Q."/>
        </authorList>
    </citation>
    <scope>NUCLEOTIDE SEQUENCE [LARGE SCALE GENOMIC DNA]</scope>
    <source>
        <strain evidence="5 6">NSJ-29</strain>
    </source>
</reference>
<keyword evidence="2" id="KW-0326">Glycosidase</keyword>
<dbReference type="Pfam" id="PF00704">
    <property type="entry name" value="Glyco_hydro_18"/>
    <property type="match status" value="1"/>
</dbReference>
<dbReference type="GO" id="GO:0012505">
    <property type="term" value="C:endomembrane system"/>
    <property type="evidence" value="ECO:0007669"/>
    <property type="project" value="TreeGrafter"/>
</dbReference>
<dbReference type="Proteomes" id="UP000515860">
    <property type="component" value="Chromosome"/>
</dbReference>
<dbReference type="GO" id="GO:0070492">
    <property type="term" value="F:oligosaccharide binding"/>
    <property type="evidence" value="ECO:0007669"/>
    <property type="project" value="TreeGrafter"/>
</dbReference>
<dbReference type="InterPro" id="IPR001223">
    <property type="entry name" value="Glyco_hydro18_cat"/>
</dbReference>
<dbReference type="InterPro" id="IPR018392">
    <property type="entry name" value="LysM"/>
</dbReference>
<dbReference type="CDD" id="cd00118">
    <property type="entry name" value="LysM"/>
    <property type="match status" value="1"/>
</dbReference>
<dbReference type="Gene3D" id="3.10.350.10">
    <property type="entry name" value="LysM domain"/>
    <property type="match status" value="1"/>
</dbReference>
<dbReference type="PANTHER" id="PTHR46066:SF2">
    <property type="entry name" value="CHITINASE DOMAIN-CONTAINING PROTEIN 1"/>
    <property type="match status" value="1"/>
</dbReference>
<protein>
    <submittedName>
        <fullName evidence="5">LysM peptidoglycan-binding domain-containing protein</fullName>
    </submittedName>
</protein>
<dbReference type="RefSeq" id="WP_249329402.1">
    <property type="nucleotide sequence ID" value="NZ_CP060635.1"/>
</dbReference>
<dbReference type="InterPro" id="IPR011583">
    <property type="entry name" value="Chitinase_II/V-like_cat"/>
</dbReference>
<dbReference type="InterPro" id="IPR017853">
    <property type="entry name" value="GH"/>
</dbReference>
<dbReference type="SMART" id="SM00636">
    <property type="entry name" value="Glyco_18"/>
    <property type="match status" value="1"/>
</dbReference>
<gene>
    <name evidence="5" type="ORF">H9Q79_05910</name>
</gene>
<dbReference type="AlphaFoldDB" id="A0A7G9GG87"/>
<dbReference type="GO" id="GO:0008061">
    <property type="term" value="F:chitin binding"/>
    <property type="evidence" value="ECO:0007669"/>
    <property type="project" value="InterPro"/>
</dbReference>
<dbReference type="SUPFAM" id="SSF54106">
    <property type="entry name" value="LysM domain"/>
    <property type="match status" value="1"/>
</dbReference>
<evidence type="ECO:0000256" key="1">
    <source>
        <dbReference type="ARBA" id="ARBA00022801"/>
    </source>
</evidence>
<dbReference type="EMBL" id="CP060635">
    <property type="protein sequence ID" value="QNM09819.1"/>
    <property type="molecule type" value="Genomic_DNA"/>
</dbReference>
<keyword evidence="1" id="KW-0378">Hydrolase</keyword>
<evidence type="ECO:0000259" key="4">
    <source>
        <dbReference type="PROSITE" id="PS51910"/>
    </source>
</evidence>
<dbReference type="Gene3D" id="3.10.50.10">
    <property type="match status" value="1"/>
</dbReference>
<accession>A0A7G9GG87</accession>
<dbReference type="Pfam" id="PF01476">
    <property type="entry name" value="LysM"/>
    <property type="match status" value="1"/>
</dbReference>
<keyword evidence="6" id="KW-1185">Reference proteome</keyword>
<dbReference type="Gene3D" id="3.20.20.80">
    <property type="entry name" value="Glycosidases"/>
    <property type="match status" value="1"/>
</dbReference>
<evidence type="ECO:0000256" key="2">
    <source>
        <dbReference type="ARBA" id="ARBA00023295"/>
    </source>
</evidence>
<dbReference type="GO" id="GO:0016798">
    <property type="term" value="F:hydrolase activity, acting on glycosyl bonds"/>
    <property type="evidence" value="ECO:0007669"/>
    <property type="project" value="UniProtKB-KW"/>
</dbReference>
<dbReference type="InterPro" id="IPR041704">
    <property type="entry name" value="CFLE_GH18"/>
</dbReference>
<dbReference type="PANTHER" id="PTHR46066">
    <property type="entry name" value="CHITINASE DOMAIN-CONTAINING PROTEIN 1 FAMILY MEMBER"/>
    <property type="match status" value="1"/>
</dbReference>
<dbReference type="PROSITE" id="PS51782">
    <property type="entry name" value="LYSM"/>
    <property type="match status" value="1"/>
</dbReference>
<feature type="domain" description="LysM" evidence="3">
    <location>
        <begin position="2"/>
        <end position="46"/>
    </location>
</feature>
<sequence>MQIYTVQPGDSLYSISAAYQLSADTIAYVNQLIPPYELAVGQSLLLTEESPAAAQYFLRTAGYAYPFISPWVLEQSLPYLQELPVFSYGFTGNGELLPPALDDSWMITVAVSAGVTPILTLTPFGPDGNFNNALIHSMVQSETAKNNLISQLLQIVPEKGFGGVNVDFEYILKEDRDAFTAFVSELTAAMNRQGGQVSVALAPKVSATQTGVLFDGKDFQALGAAANHALLMTYEWGYRYGPPMAVAPLDQVRRVVTYATGVIPPGKLSLGLANYGYDWPLPYQKGITSAVTIGNVEAVQIAVQNGVPIEYDPVARSPYFYYTKDGTEHVVWFEDVRSWSEKLALTRDSGMEGVGIWQIMRLFRAGLILINSSYGETDTGTAG</sequence>
<dbReference type="KEGG" id="whj:H9Q79_05910"/>
<evidence type="ECO:0000259" key="3">
    <source>
        <dbReference type="PROSITE" id="PS51782"/>
    </source>
</evidence>
<evidence type="ECO:0000313" key="5">
    <source>
        <dbReference type="EMBL" id="QNM09819.1"/>
    </source>
</evidence>
<dbReference type="PROSITE" id="PS51910">
    <property type="entry name" value="GH18_2"/>
    <property type="match status" value="1"/>
</dbReference>
<dbReference type="SMART" id="SM00257">
    <property type="entry name" value="LysM"/>
    <property type="match status" value="1"/>
</dbReference>
<dbReference type="InterPro" id="IPR036779">
    <property type="entry name" value="LysM_dom_sf"/>
</dbReference>